<organism evidence="1 2">
    <name type="scientific">Bradyrhizobium pachyrhizi</name>
    <dbReference type="NCBI Taxonomy" id="280333"/>
    <lineage>
        <taxon>Bacteria</taxon>
        <taxon>Pseudomonadati</taxon>
        <taxon>Pseudomonadota</taxon>
        <taxon>Alphaproteobacteria</taxon>
        <taxon>Hyphomicrobiales</taxon>
        <taxon>Nitrobacteraceae</taxon>
        <taxon>Bradyrhizobium</taxon>
    </lineage>
</organism>
<accession>A0A844SX46</accession>
<protein>
    <submittedName>
        <fullName evidence="1">Uncharacterized protein</fullName>
    </submittedName>
</protein>
<proteinExistence type="predicted"/>
<evidence type="ECO:0000313" key="2">
    <source>
        <dbReference type="Proteomes" id="UP000436468"/>
    </source>
</evidence>
<reference evidence="1 2" key="1">
    <citation type="submission" date="2019-12" db="EMBL/GenBank/DDBJ databases">
        <title>Draft genome sequences Bradyrhizobium cajani AMBPC1010, Bradyrhizobium pachyrhizi AMBPC1040 and Bradyrhizobium yuanmingense ALSPC3051, three plant growth promoting strains isolated from nodules of Cajanus cajan L. in Dominican Republic.</title>
        <authorList>
            <person name="Flores-Felix J.D."/>
            <person name="Araujo J."/>
            <person name="Diaz-Alcantara C."/>
            <person name="Gonzalez-Andres F."/>
            <person name="Velazquez E."/>
        </authorList>
    </citation>
    <scope>NUCLEOTIDE SEQUENCE [LARGE SCALE GENOMIC DNA]</scope>
    <source>
        <strain evidence="1 2">1040</strain>
    </source>
</reference>
<name>A0A844SX46_9BRAD</name>
<gene>
    <name evidence="1" type="ORF">GPL21_20220</name>
</gene>
<dbReference type="AlphaFoldDB" id="A0A844SX46"/>
<dbReference type="RefSeq" id="WP_157345505.1">
    <property type="nucleotide sequence ID" value="NZ_CP121667.1"/>
</dbReference>
<sequence>MKDEDWIQVVEERVCDECDIAQDGRDPELEHRLHAKRGEDEKRCEIAGGFNPGLRAAEQNV</sequence>
<keyword evidence="2" id="KW-1185">Reference proteome</keyword>
<dbReference type="EMBL" id="WQNF01000013">
    <property type="protein sequence ID" value="MVT67431.1"/>
    <property type="molecule type" value="Genomic_DNA"/>
</dbReference>
<dbReference type="Proteomes" id="UP000436468">
    <property type="component" value="Unassembled WGS sequence"/>
</dbReference>
<comment type="caution">
    <text evidence="1">The sequence shown here is derived from an EMBL/GenBank/DDBJ whole genome shotgun (WGS) entry which is preliminary data.</text>
</comment>
<evidence type="ECO:0000313" key="1">
    <source>
        <dbReference type="EMBL" id="MVT67431.1"/>
    </source>
</evidence>